<proteinExistence type="inferred from homology"/>
<dbReference type="InterPro" id="IPR050802">
    <property type="entry name" value="EF-GSTs"/>
</dbReference>
<dbReference type="SUPFAM" id="SSF47616">
    <property type="entry name" value="GST C-terminal domain-like"/>
    <property type="match status" value="1"/>
</dbReference>
<gene>
    <name evidence="4" type="ORF">GCM10007877_17050</name>
</gene>
<comment type="similarity">
    <text evidence="1">Belongs to the GST superfamily.</text>
</comment>
<dbReference type="Gene3D" id="3.40.30.10">
    <property type="entry name" value="Glutaredoxin"/>
    <property type="match status" value="1"/>
</dbReference>
<dbReference type="Pfam" id="PF00043">
    <property type="entry name" value="GST_C"/>
    <property type="match status" value="1"/>
</dbReference>
<dbReference type="PROSITE" id="PS50404">
    <property type="entry name" value="GST_NTER"/>
    <property type="match status" value="1"/>
</dbReference>
<protein>
    <submittedName>
        <fullName evidence="4">Glutathione S-transferase</fullName>
    </submittedName>
</protein>
<accession>A0AA37T9I9</accession>
<comment type="caution">
    <text evidence="4">The sequence shown here is derived from an EMBL/GenBank/DDBJ whole genome shotgun (WGS) entry which is preliminary data.</text>
</comment>
<dbReference type="InterPro" id="IPR004046">
    <property type="entry name" value="GST_C"/>
</dbReference>
<dbReference type="Proteomes" id="UP001156870">
    <property type="component" value="Unassembled WGS sequence"/>
</dbReference>
<name>A0AA37T9I9_9GAMM</name>
<dbReference type="Pfam" id="PF02798">
    <property type="entry name" value="GST_N"/>
    <property type="match status" value="1"/>
</dbReference>
<evidence type="ECO:0000313" key="5">
    <source>
        <dbReference type="Proteomes" id="UP001156870"/>
    </source>
</evidence>
<dbReference type="PROSITE" id="PS50405">
    <property type="entry name" value="GST_CTER"/>
    <property type="match status" value="1"/>
</dbReference>
<dbReference type="AlphaFoldDB" id="A0AA37T9I9"/>
<dbReference type="Gene3D" id="1.20.1050.10">
    <property type="match status" value="1"/>
</dbReference>
<dbReference type="InterPro" id="IPR040079">
    <property type="entry name" value="Glutathione_S-Trfase"/>
</dbReference>
<dbReference type="PANTHER" id="PTHR43986">
    <property type="entry name" value="ELONGATION FACTOR 1-GAMMA"/>
    <property type="match status" value="1"/>
</dbReference>
<dbReference type="RefSeq" id="WP_232593240.1">
    <property type="nucleotide sequence ID" value="NZ_BSPD01000037.1"/>
</dbReference>
<dbReference type="SUPFAM" id="SSF52833">
    <property type="entry name" value="Thioredoxin-like"/>
    <property type="match status" value="1"/>
</dbReference>
<evidence type="ECO:0000259" key="2">
    <source>
        <dbReference type="PROSITE" id="PS50404"/>
    </source>
</evidence>
<sequence length="209" mass="23722">MLTIYGFPFLTFNVLKVMLTAEYSGVIYRYEKLNPAKKEHKSPENLSRSLIGLVPTIETEEGHLGESGAICRYLAKRYQPALYGESLIDQGKVDQWVDVFAQEFGRHITTFFYQEVVRSKMMGQPVDAPAIEAAQKRLSWQLPIIDEGLRNHGHLVGQQLTIADLVAFAYLSISESTSFGFSNFEHINRFYGDIKGGEAFQKVQSQFEQ</sequence>
<dbReference type="GO" id="GO:0006414">
    <property type="term" value="P:translational elongation"/>
    <property type="evidence" value="ECO:0007669"/>
    <property type="project" value="TreeGrafter"/>
</dbReference>
<dbReference type="SFLD" id="SFLDS00019">
    <property type="entry name" value="Glutathione_Transferase_(cytos"/>
    <property type="match status" value="1"/>
</dbReference>
<feature type="domain" description="GST C-terminal" evidence="3">
    <location>
        <begin position="86"/>
        <end position="209"/>
    </location>
</feature>
<dbReference type="SFLD" id="SFLDG00358">
    <property type="entry name" value="Main_(cytGST)"/>
    <property type="match status" value="1"/>
</dbReference>
<dbReference type="EMBL" id="BSPD01000037">
    <property type="protein sequence ID" value="GLS25990.1"/>
    <property type="molecule type" value="Genomic_DNA"/>
</dbReference>
<dbReference type="InterPro" id="IPR036282">
    <property type="entry name" value="Glutathione-S-Trfase_C_sf"/>
</dbReference>
<reference evidence="4 5" key="1">
    <citation type="journal article" date="2014" name="Int. J. Syst. Evol. Microbiol.">
        <title>Complete genome sequence of Corynebacterium casei LMG S-19264T (=DSM 44701T), isolated from a smear-ripened cheese.</title>
        <authorList>
            <consortium name="US DOE Joint Genome Institute (JGI-PGF)"/>
            <person name="Walter F."/>
            <person name="Albersmeier A."/>
            <person name="Kalinowski J."/>
            <person name="Ruckert C."/>
        </authorList>
    </citation>
    <scope>NUCLEOTIDE SEQUENCE [LARGE SCALE GENOMIC DNA]</scope>
    <source>
        <strain evidence="4 5">NBRC 110095</strain>
    </source>
</reference>
<dbReference type="InterPro" id="IPR004045">
    <property type="entry name" value="Glutathione_S-Trfase_N"/>
</dbReference>
<dbReference type="PANTHER" id="PTHR43986:SF1">
    <property type="entry name" value="ELONGATION FACTOR 1-GAMMA"/>
    <property type="match status" value="1"/>
</dbReference>
<dbReference type="InterPro" id="IPR036249">
    <property type="entry name" value="Thioredoxin-like_sf"/>
</dbReference>
<organism evidence="4 5">
    <name type="scientific">Marinibactrum halimedae</name>
    <dbReference type="NCBI Taxonomy" id="1444977"/>
    <lineage>
        <taxon>Bacteria</taxon>
        <taxon>Pseudomonadati</taxon>
        <taxon>Pseudomonadota</taxon>
        <taxon>Gammaproteobacteria</taxon>
        <taxon>Cellvibrionales</taxon>
        <taxon>Cellvibrionaceae</taxon>
        <taxon>Marinibactrum</taxon>
    </lineage>
</organism>
<keyword evidence="5" id="KW-1185">Reference proteome</keyword>
<evidence type="ECO:0000313" key="4">
    <source>
        <dbReference type="EMBL" id="GLS25990.1"/>
    </source>
</evidence>
<evidence type="ECO:0000259" key="3">
    <source>
        <dbReference type="PROSITE" id="PS50405"/>
    </source>
</evidence>
<dbReference type="InterPro" id="IPR010987">
    <property type="entry name" value="Glutathione-S-Trfase_C-like"/>
</dbReference>
<feature type="domain" description="GST N-terminal" evidence="2">
    <location>
        <begin position="1"/>
        <end position="82"/>
    </location>
</feature>
<evidence type="ECO:0000256" key="1">
    <source>
        <dbReference type="RuleBase" id="RU003494"/>
    </source>
</evidence>
<dbReference type="GO" id="GO:0005737">
    <property type="term" value="C:cytoplasm"/>
    <property type="evidence" value="ECO:0007669"/>
    <property type="project" value="TreeGrafter"/>
</dbReference>